<evidence type="ECO:0000313" key="3">
    <source>
        <dbReference type="Proteomes" id="UP001060336"/>
    </source>
</evidence>
<dbReference type="GO" id="GO:0004029">
    <property type="term" value="F:aldehyde dehydrogenase (NAD+) activity"/>
    <property type="evidence" value="ECO:0007669"/>
    <property type="project" value="TreeGrafter"/>
</dbReference>
<protein>
    <submittedName>
        <fullName evidence="2">NAD-dependent epimerase/dehydratase family protein</fullName>
    </submittedName>
</protein>
<dbReference type="SUPFAM" id="SSF51735">
    <property type="entry name" value="NAD(P)-binding Rossmann-fold domains"/>
    <property type="match status" value="1"/>
</dbReference>
<dbReference type="Gene3D" id="3.40.50.720">
    <property type="entry name" value="NAD(P)-binding Rossmann-like Domain"/>
    <property type="match status" value="1"/>
</dbReference>
<evidence type="ECO:0000313" key="2">
    <source>
        <dbReference type="EMBL" id="UUX49838.1"/>
    </source>
</evidence>
<dbReference type="AlphaFoldDB" id="A0A9J7ARK5"/>
<feature type="domain" description="NAD-dependent epimerase/dehydratase" evidence="1">
    <location>
        <begin position="3"/>
        <end position="212"/>
    </location>
</feature>
<keyword evidence="3" id="KW-1185">Reference proteome</keyword>
<dbReference type="GO" id="GO:0005737">
    <property type="term" value="C:cytoplasm"/>
    <property type="evidence" value="ECO:0007669"/>
    <property type="project" value="TreeGrafter"/>
</dbReference>
<name>A0A9J7ARK5_9PROT</name>
<dbReference type="InterPro" id="IPR001509">
    <property type="entry name" value="Epimerase_deHydtase"/>
</dbReference>
<dbReference type="InterPro" id="IPR051783">
    <property type="entry name" value="NAD(P)-dependent_oxidoreduct"/>
</dbReference>
<dbReference type="InterPro" id="IPR036291">
    <property type="entry name" value="NAD(P)-bd_dom_sf"/>
</dbReference>
<dbReference type="PANTHER" id="PTHR48079:SF6">
    <property type="entry name" value="NAD(P)-BINDING DOMAIN-CONTAINING PROTEIN-RELATED"/>
    <property type="match status" value="1"/>
</dbReference>
<reference evidence="2" key="1">
    <citation type="submission" date="2022-08" db="EMBL/GenBank/DDBJ databases">
        <title>Nisaea acidiphila sp. nov., isolated from a marine algal debris and emended description of the genus Nisaea Urios et al. 2008.</title>
        <authorList>
            <person name="Kwon K."/>
        </authorList>
    </citation>
    <scope>NUCLEOTIDE SEQUENCE</scope>
    <source>
        <strain evidence="2">MEBiC11861</strain>
    </source>
</reference>
<accession>A0A9J7ARK5</accession>
<dbReference type="Proteomes" id="UP001060336">
    <property type="component" value="Chromosome"/>
</dbReference>
<gene>
    <name evidence="2" type="ORF">NUH88_20895</name>
</gene>
<evidence type="ECO:0000259" key="1">
    <source>
        <dbReference type="Pfam" id="PF01370"/>
    </source>
</evidence>
<proteinExistence type="predicted"/>
<dbReference type="EMBL" id="CP102480">
    <property type="protein sequence ID" value="UUX49838.1"/>
    <property type="molecule type" value="Genomic_DNA"/>
</dbReference>
<dbReference type="PANTHER" id="PTHR48079">
    <property type="entry name" value="PROTEIN YEEZ"/>
    <property type="match status" value="1"/>
</dbReference>
<organism evidence="2 3">
    <name type="scientific">Nisaea acidiphila</name>
    <dbReference type="NCBI Taxonomy" id="1862145"/>
    <lineage>
        <taxon>Bacteria</taxon>
        <taxon>Pseudomonadati</taxon>
        <taxon>Pseudomonadota</taxon>
        <taxon>Alphaproteobacteria</taxon>
        <taxon>Rhodospirillales</taxon>
        <taxon>Thalassobaculaceae</taxon>
        <taxon>Nisaea</taxon>
    </lineage>
</organism>
<sequence>MNIFLTGASGFIGGSVASHLIGAGHKVRGLVRTRERAEAVTRFGIEPVLGSLEDATLLAAETKQADAVINAASADHRAAAETMLDAMAGSGRLFLHTSGSSIVGRRDEGRYSDAIFDEDTPIDPSPARAARVALNRDILAAASREIRAVIIAPSLIYGRGLGVNPDSMQVPWLIEVARRTGAARHIGPGENVWSNVHIDDLVTLYGLVLERAPAGAFYYAENGENSMREVCEAIGRMLGQSGGPEEMSIEEAAGHWGEGPANDTMASNSRVRARRARAELGWAPSARGLIEEIERGCYAGR</sequence>
<dbReference type="Pfam" id="PF01370">
    <property type="entry name" value="Epimerase"/>
    <property type="match status" value="1"/>
</dbReference>
<dbReference type="KEGG" id="naci:NUH88_20895"/>
<dbReference type="RefSeq" id="WP_257768708.1">
    <property type="nucleotide sequence ID" value="NZ_CP102480.1"/>
</dbReference>